<gene>
    <name evidence="1" type="primary">rpmI</name>
    <name evidence="1" type="ORF">JYE49_03900</name>
</gene>
<evidence type="ECO:0000313" key="2">
    <source>
        <dbReference type="Proteomes" id="UP000682782"/>
    </source>
</evidence>
<dbReference type="Proteomes" id="UP000682782">
    <property type="component" value="Chromosome"/>
</dbReference>
<evidence type="ECO:0000313" key="1">
    <source>
        <dbReference type="EMBL" id="QUC67852.1"/>
    </source>
</evidence>
<name>A0AC61MY24_9FIRM</name>
<protein>
    <submittedName>
        <fullName evidence="1">50S ribosomal protein L35</fullName>
    </submittedName>
</protein>
<organism evidence="1 2">
    <name type="scientific">Aristaeella hokkaidonensis</name>
    <dbReference type="NCBI Taxonomy" id="3046382"/>
    <lineage>
        <taxon>Bacteria</taxon>
        <taxon>Bacillati</taxon>
        <taxon>Bacillota</taxon>
        <taxon>Clostridia</taxon>
        <taxon>Eubacteriales</taxon>
        <taxon>Aristaeellaceae</taxon>
        <taxon>Aristaeella</taxon>
    </lineage>
</organism>
<dbReference type="EMBL" id="CP068393">
    <property type="protein sequence ID" value="QUC67852.1"/>
    <property type="molecule type" value="Genomic_DNA"/>
</dbReference>
<accession>A0AC61MY24</accession>
<keyword evidence="1" id="KW-0687">Ribonucleoprotein</keyword>
<keyword evidence="1" id="KW-0689">Ribosomal protein</keyword>
<keyword evidence="2" id="KW-1185">Reference proteome</keyword>
<sequence>MPKQKSHRGAAKRFSFTKSGIVRHKQMNANHQVRLKTTKRTRHLRNAGVVDNAAEARTIHKLLPYK</sequence>
<proteinExistence type="predicted"/>
<reference evidence="1" key="1">
    <citation type="submission" date="2021-01" db="EMBL/GenBank/DDBJ databases">
        <title>Complete genome sequence of Clostridiales bacterium R-7.</title>
        <authorList>
            <person name="Mahoney-Kurpe S.C."/>
            <person name="Palevich N."/>
            <person name="Koike S."/>
            <person name="Moon C.D."/>
            <person name="Attwood G.T."/>
        </authorList>
    </citation>
    <scope>NUCLEOTIDE SEQUENCE</scope>
    <source>
        <strain evidence="1">R-7</strain>
    </source>
</reference>